<dbReference type="EMBL" id="CP098023">
    <property type="protein sequence ID" value="WKD48398.1"/>
    <property type="molecule type" value="Genomic_DNA"/>
</dbReference>
<keyword evidence="2" id="KW-1185">Reference proteome</keyword>
<proteinExistence type="predicted"/>
<dbReference type="Proteomes" id="UP001321520">
    <property type="component" value="Chromosome"/>
</dbReference>
<accession>A0ABY9E5V0</accession>
<evidence type="ECO:0000313" key="2">
    <source>
        <dbReference type="Proteomes" id="UP001321520"/>
    </source>
</evidence>
<sequence>MKGLLHERLKEVNQLTAELRDIRGREKAEFVTEHHDILAQRRPLNQASRRLSELRKRRERIIAENIPPKAKQLKLDVIQKKINAVAAKASKRFEAAF</sequence>
<reference evidence="1 2" key="1">
    <citation type="submission" date="2022-05" db="EMBL/GenBank/DDBJ databases">
        <title>Microbulbifer sp. nov., isolated from sponge.</title>
        <authorList>
            <person name="Gao L."/>
        </authorList>
    </citation>
    <scope>NUCLEOTIDE SEQUENCE [LARGE SCALE GENOMIC DNA]</scope>
    <source>
        <strain evidence="1 2">MI-G</strain>
    </source>
</reference>
<dbReference type="RefSeq" id="WP_301414149.1">
    <property type="nucleotide sequence ID" value="NZ_CP098023.1"/>
</dbReference>
<gene>
    <name evidence="1" type="ORF">M8T91_10685</name>
</gene>
<name>A0ABY9E5V0_9GAMM</name>
<organism evidence="1 2">
    <name type="scientific">Microbulbifer spongiae</name>
    <dbReference type="NCBI Taxonomy" id="2944933"/>
    <lineage>
        <taxon>Bacteria</taxon>
        <taxon>Pseudomonadati</taxon>
        <taxon>Pseudomonadota</taxon>
        <taxon>Gammaproteobacteria</taxon>
        <taxon>Cellvibrionales</taxon>
        <taxon>Microbulbiferaceae</taxon>
        <taxon>Microbulbifer</taxon>
    </lineage>
</organism>
<protein>
    <submittedName>
        <fullName evidence="1">Uncharacterized protein</fullName>
    </submittedName>
</protein>
<evidence type="ECO:0000313" key="1">
    <source>
        <dbReference type="EMBL" id="WKD48398.1"/>
    </source>
</evidence>